<evidence type="ECO:0008006" key="2">
    <source>
        <dbReference type="Google" id="ProtNLM"/>
    </source>
</evidence>
<dbReference type="InterPro" id="IPR015946">
    <property type="entry name" value="KH_dom-like_a/b"/>
</dbReference>
<accession>A0A7R9HYP2</accession>
<sequence length="328" mass="37992">MNSRSVATWSNALHSCWTRLSETGRKSWHGSYEAQPWAISSPKTTFKPGGRNIRRIAVLNKVFMRHITDIMATGEDSKDIVGRGIEVSRVKVSADFSHLSVYWLAQSSREDNEIESILKCLAGKLRHELSQLQVIGMVPRVDFVKDKQYALMADVDELLLKADFGEDYVPVHPHYHNNATFTQIEKFTPGLVYNTDHPEETPEDKPLPPMRMNVFGLDHAFILNKIQTRMKKTRAVHRSEPAHLYQDTPVDEPQETPEYLSAKQRHDNFAKFLKHRQLSIEKTAKSTKNYRPELDLYEDELLESSKLYDEFADEFDEKDYINESEENY</sequence>
<dbReference type="Pfam" id="PF02033">
    <property type="entry name" value="RBFA"/>
    <property type="match status" value="1"/>
</dbReference>
<reference evidence="1" key="1">
    <citation type="submission" date="2020-11" db="EMBL/GenBank/DDBJ databases">
        <authorList>
            <person name="Tran Van P."/>
        </authorList>
    </citation>
    <scope>NUCLEOTIDE SEQUENCE</scope>
</reference>
<proteinExistence type="predicted"/>
<organism evidence="1">
    <name type="scientific">Timema bartmani</name>
    <dbReference type="NCBI Taxonomy" id="61472"/>
    <lineage>
        <taxon>Eukaryota</taxon>
        <taxon>Metazoa</taxon>
        <taxon>Ecdysozoa</taxon>
        <taxon>Arthropoda</taxon>
        <taxon>Hexapoda</taxon>
        <taxon>Insecta</taxon>
        <taxon>Pterygota</taxon>
        <taxon>Neoptera</taxon>
        <taxon>Polyneoptera</taxon>
        <taxon>Phasmatodea</taxon>
        <taxon>Timematodea</taxon>
        <taxon>Timematoidea</taxon>
        <taxon>Timematidae</taxon>
        <taxon>Timema</taxon>
    </lineage>
</organism>
<dbReference type="InterPro" id="IPR000238">
    <property type="entry name" value="RbfA"/>
</dbReference>
<name>A0A7R9HYP2_9NEOP</name>
<dbReference type="InterPro" id="IPR039212">
    <property type="entry name" value="RBFA_mitochondrial"/>
</dbReference>
<dbReference type="SUPFAM" id="SSF89919">
    <property type="entry name" value="Ribosome-binding factor A, RbfA"/>
    <property type="match status" value="1"/>
</dbReference>
<dbReference type="GO" id="GO:0006364">
    <property type="term" value="P:rRNA processing"/>
    <property type="evidence" value="ECO:0007669"/>
    <property type="project" value="InterPro"/>
</dbReference>
<protein>
    <recommendedName>
        <fullName evidence="2">Ribosome-binding factor A, mitochondrial</fullName>
    </recommendedName>
</protein>
<dbReference type="AlphaFoldDB" id="A0A7R9HYP2"/>
<dbReference type="PANTHER" id="PTHR14725:SF0">
    <property type="entry name" value="RIBOSOME-BINDING FACTOR A, MITOCHONDRIAL-RELATED"/>
    <property type="match status" value="1"/>
</dbReference>
<dbReference type="InterPro" id="IPR023799">
    <property type="entry name" value="RbfA_dom_sf"/>
</dbReference>
<dbReference type="EMBL" id="OD564973">
    <property type="protein sequence ID" value="CAD7440432.1"/>
    <property type="molecule type" value="Genomic_DNA"/>
</dbReference>
<dbReference type="PANTHER" id="PTHR14725">
    <property type="entry name" value="RIBOSOME-BINDING FACTOR A, MITOCHONDRIAL-RELATED"/>
    <property type="match status" value="1"/>
</dbReference>
<dbReference type="Gene3D" id="3.30.300.20">
    <property type="match status" value="1"/>
</dbReference>
<gene>
    <name evidence="1" type="ORF">TBIB3V08_LOCUS2945</name>
</gene>
<evidence type="ECO:0000313" key="1">
    <source>
        <dbReference type="EMBL" id="CAD7440432.1"/>
    </source>
</evidence>